<feature type="active site" description="Charge relay system" evidence="12 13">
    <location>
        <position position="224"/>
    </location>
</feature>
<dbReference type="GO" id="GO:0005615">
    <property type="term" value="C:extracellular space"/>
    <property type="evidence" value="ECO:0007669"/>
    <property type="project" value="TreeGrafter"/>
</dbReference>
<name>A0AAE1EAQ1_9GAST</name>
<dbReference type="SUPFAM" id="SSF52743">
    <property type="entry name" value="Subtilisin-like"/>
    <property type="match status" value="1"/>
</dbReference>
<dbReference type="Pfam" id="PF16470">
    <property type="entry name" value="S8_pro-domain"/>
    <property type="match status" value="1"/>
</dbReference>
<dbReference type="InterPro" id="IPR032815">
    <property type="entry name" value="S8_pro-domain"/>
</dbReference>
<keyword evidence="6 13" id="KW-0378">Hydrolase</keyword>
<dbReference type="PANTHER" id="PTHR42884">
    <property type="entry name" value="PROPROTEIN CONVERTASE SUBTILISIN/KEXIN-RELATED"/>
    <property type="match status" value="1"/>
</dbReference>
<evidence type="ECO:0000256" key="14">
    <source>
        <dbReference type="SAM" id="MobiDB-lite"/>
    </source>
</evidence>
<gene>
    <name evidence="17" type="ORF">RRG08_051372</name>
</gene>
<dbReference type="CDD" id="cd04059">
    <property type="entry name" value="Peptidases_S8_Protein_convertases_Kexins_Furin-like"/>
    <property type="match status" value="1"/>
</dbReference>
<dbReference type="SUPFAM" id="SSF54897">
    <property type="entry name" value="Protease propeptides/inhibitors"/>
    <property type="match status" value="1"/>
</dbReference>
<dbReference type="FunFam" id="3.40.50.200:FF:000001">
    <property type="entry name" value="Furin 2, isoform B"/>
    <property type="match status" value="1"/>
</dbReference>
<dbReference type="AlphaFoldDB" id="A0AAE1EAQ1"/>
<keyword evidence="11" id="KW-0325">Glycoprotein</keyword>
<evidence type="ECO:0000256" key="15">
    <source>
        <dbReference type="SAM" id="SignalP"/>
    </source>
</evidence>
<dbReference type="InterPro" id="IPR038466">
    <property type="entry name" value="S8_pro-domain_sf"/>
</dbReference>
<dbReference type="Pfam" id="PF00082">
    <property type="entry name" value="Peptidase_S8"/>
    <property type="match status" value="1"/>
</dbReference>
<dbReference type="InterPro" id="IPR034182">
    <property type="entry name" value="Kexin/furin"/>
</dbReference>
<dbReference type="PROSITE" id="PS00137">
    <property type="entry name" value="SUBTILASE_HIS"/>
    <property type="match status" value="1"/>
</dbReference>
<keyword evidence="18" id="KW-1185">Reference proteome</keyword>
<dbReference type="PROSITE" id="PS51892">
    <property type="entry name" value="SUBTILASE"/>
    <property type="match status" value="1"/>
</dbReference>
<evidence type="ECO:0000256" key="6">
    <source>
        <dbReference type="ARBA" id="ARBA00022801"/>
    </source>
</evidence>
<dbReference type="EMBL" id="JAWDGP010000593">
    <property type="protein sequence ID" value="KAK3799093.1"/>
    <property type="molecule type" value="Genomic_DNA"/>
</dbReference>
<evidence type="ECO:0000256" key="1">
    <source>
        <dbReference type="ARBA" id="ARBA00001913"/>
    </source>
</evidence>
<dbReference type="InterPro" id="IPR008979">
    <property type="entry name" value="Galactose-bd-like_sf"/>
</dbReference>
<dbReference type="Gene3D" id="2.60.120.260">
    <property type="entry name" value="Galactose-binding domain-like"/>
    <property type="match status" value="1"/>
</dbReference>
<evidence type="ECO:0000256" key="7">
    <source>
        <dbReference type="ARBA" id="ARBA00022825"/>
    </source>
</evidence>
<dbReference type="SUPFAM" id="SSF49785">
    <property type="entry name" value="Galactose-binding domain-like"/>
    <property type="match status" value="1"/>
</dbReference>
<evidence type="ECO:0000256" key="9">
    <source>
        <dbReference type="ARBA" id="ARBA00023145"/>
    </source>
</evidence>
<dbReference type="PROSITE" id="PS00138">
    <property type="entry name" value="SUBTILASE_SER"/>
    <property type="match status" value="1"/>
</dbReference>
<dbReference type="GO" id="GO:0012505">
    <property type="term" value="C:endomembrane system"/>
    <property type="evidence" value="ECO:0007669"/>
    <property type="project" value="UniProtKB-ARBA"/>
</dbReference>
<keyword evidence="9" id="KW-0865">Zymogen</keyword>
<keyword evidence="8" id="KW-0106">Calcium</keyword>
<proteinExistence type="inferred from homology"/>
<dbReference type="PANTHER" id="PTHR42884:SF14">
    <property type="entry name" value="NEUROENDOCRINE CONVERTASE 1"/>
    <property type="match status" value="1"/>
</dbReference>
<dbReference type="PROSITE" id="PS51829">
    <property type="entry name" value="P_HOMO_B"/>
    <property type="match status" value="1"/>
</dbReference>
<dbReference type="FunFam" id="2.60.120.260:FF:000006">
    <property type="entry name" value="Proprotein convertase subtilisin/kexin type 5"/>
    <property type="match status" value="1"/>
</dbReference>
<keyword evidence="3 13" id="KW-0645">Protease</keyword>
<comment type="similarity">
    <text evidence="2">Belongs to the peptidase S8 family. Furin subfamily.</text>
</comment>
<keyword evidence="5 15" id="KW-0732">Signal</keyword>
<evidence type="ECO:0000256" key="4">
    <source>
        <dbReference type="ARBA" id="ARBA00022685"/>
    </source>
</evidence>
<dbReference type="Gene3D" id="3.30.70.850">
    <property type="entry name" value="Peptidase S8, pro-domain"/>
    <property type="match status" value="1"/>
</dbReference>
<evidence type="ECO:0000256" key="11">
    <source>
        <dbReference type="ARBA" id="ARBA00023180"/>
    </source>
</evidence>
<dbReference type="GO" id="GO:0016020">
    <property type="term" value="C:membrane"/>
    <property type="evidence" value="ECO:0007669"/>
    <property type="project" value="TreeGrafter"/>
</dbReference>
<protein>
    <recommendedName>
        <fullName evidence="16">P/Homo B domain-containing protein</fullName>
    </recommendedName>
</protein>
<keyword evidence="4" id="KW-0165">Cleavage on pair of basic residues</keyword>
<dbReference type="InterPro" id="IPR023828">
    <property type="entry name" value="Peptidase_S8_Ser-AS"/>
</dbReference>
<evidence type="ECO:0000256" key="5">
    <source>
        <dbReference type="ARBA" id="ARBA00022729"/>
    </source>
</evidence>
<evidence type="ECO:0000313" key="18">
    <source>
        <dbReference type="Proteomes" id="UP001283361"/>
    </source>
</evidence>
<dbReference type="Gene3D" id="3.40.50.200">
    <property type="entry name" value="Peptidase S8/S53 domain"/>
    <property type="match status" value="1"/>
</dbReference>
<keyword evidence="10" id="KW-1015">Disulfide bond</keyword>
<dbReference type="GO" id="GO:0043005">
    <property type="term" value="C:neuron projection"/>
    <property type="evidence" value="ECO:0007669"/>
    <property type="project" value="TreeGrafter"/>
</dbReference>
<feature type="domain" description="P/Homo B" evidence="16">
    <location>
        <begin position="476"/>
        <end position="614"/>
    </location>
</feature>
<dbReference type="InterPro" id="IPR036852">
    <property type="entry name" value="Peptidase_S8/S53_dom_sf"/>
</dbReference>
<feature type="chain" id="PRO_5042145923" description="P/Homo B domain-containing protein" evidence="15">
    <location>
        <begin position="24"/>
        <end position="677"/>
    </location>
</feature>
<feature type="active site" description="Charge relay system" evidence="12 13">
    <location>
        <position position="183"/>
    </location>
</feature>
<dbReference type="InterPro" id="IPR000209">
    <property type="entry name" value="Peptidase_S8/S53_dom"/>
</dbReference>
<dbReference type="GO" id="GO:0004252">
    <property type="term" value="F:serine-type endopeptidase activity"/>
    <property type="evidence" value="ECO:0007669"/>
    <property type="project" value="UniProtKB-UniRule"/>
</dbReference>
<evidence type="ECO:0000256" key="2">
    <source>
        <dbReference type="ARBA" id="ARBA00005325"/>
    </source>
</evidence>
<accession>A0AAE1EAQ1</accession>
<evidence type="ECO:0000313" key="17">
    <source>
        <dbReference type="EMBL" id="KAK3799093.1"/>
    </source>
</evidence>
<dbReference type="InterPro" id="IPR023827">
    <property type="entry name" value="Peptidase_S8_Asp-AS"/>
</dbReference>
<reference evidence="17" key="1">
    <citation type="journal article" date="2023" name="G3 (Bethesda)">
        <title>A reference genome for the long-term kleptoplast-retaining sea slug Elysia crispata morphotype clarki.</title>
        <authorList>
            <person name="Eastman K.E."/>
            <person name="Pendleton A.L."/>
            <person name="Shaikh M.A."/>
            <person name="Suttiyut T."/>
            <person name="Ogas R."/>
            <person name="Tomko P."/>
            <person name="Gavelis G."/>
            <person name="Widhalm J.R."/>
            <person name="Wisecaver J.H."/>
        </authorList>
    </citation>
    <scope>NUCLEOTIDE SEQUENCE</scope>
    <source>
        <strain evidence="17">ECLA1</strain>
    </source>
</reference>
<dbReference type="Proteomes" id="UP001283361">
    <property type="component" value="Unassembled WGS sequence"/>
</dbReference>
<organism evidence="17 18">
    <name type="scientific">Elysia crispata</name>
    <name type="common">lettuce slug</name>
    <dbReference type="NCBI Taxonomy" id="231223"/>
    <lineage>
        <taxon>Eukaryota</taxon>
        <taxon>Metazoa</taxon>
        <taxon>Spiralia</taxon>
        <taxon>Lophotrochozoa</taxon>
        <taxon>Mollusca</taxon>
        <taxon>Gastropoda</taxon>
        <taxon>Heterobranchia</taxon>
        <taxon>Euthyneura</taxon>
        <taxon>Panpulmonata</taxon>
        <taxon>Sacoglossa</taxon>
        <taxon>Placobranchoidea</taxon>
        <taxon>Plakobranchidae</taxon>
        <taxon>Elysia</taxon>
    </lineage>
</organism>
<evidence type="ECO:0000256" key="12">
    <source>
        <dbReference type="PIRSR" id="PIRSR615500-1"/>
    </source>
</evidence>
<feature type="signal peptide" evidence="15">
    <location>
        <begin position="1"/>
        <end position="23"/>
    </location>
</feature>
<dbReference type="InterPro" id="IPR002884">
    <property type="entry name" value="P_dom"/>
</dbReference>
<dbReference type="PRINTS" id="PR00723">
    <property type="entry name" value="SUBTILISIN"/>
</dbReference>
<comment type="cofactor">
    <cofactor evidence="1">
        <name>Ca(2+)</name>
        <dbReference type="ChEBI" id="CHEBI:29108"/>
    </cofactor>
</comment>
<evidence type="ECO:0000256" key="3">
    <source>
        <dbReference type="ARBA" id="ARBA00022670"/>
    </source>
</evidence>
<evidence type="ECO:0000256" key="13">
    <source>
        <dbReference type="PROSITE-ProRule" id="PRU01240"/>
    </source>
</evidence>
<dbReference type="InterPro" id="IPR022398">
    <property type="entry name" value="Peptidase_S8_His-AS"/>
</dbReference>
<sequence>MSQLCAAAVLLLAFVLIEHGVHSKHFVNEWAAEIRGGRSVAESVAGQHGYEVVDELRGLSDHYILKRSDVPHRSKRSAGHHTRKLEEDTRVSFVEQQHEKVRVKRGYIQADKRDTSSNRWNRDVAREIVKKDGILDDPNFNKEWYINPSQTDKRSQVPITDLRVKECWKKGLTGKNIVVTVLDDGVEKNHTDLAANYDPDASYDINDNDTDPHPRYDVTNENKHGTRCAGEISMVANNENCGVGVAFDSKVGGIRLLDGKVTDSTEAFSLAFNRNHIDIYSASWGPNDDGKTTEKPGKLVQKALEMGVAEGRGGKGSIFAWASGNGGRVEDNCNSDGYTSSIYTLSISSATQYGNSPWYAEKCSSSMATTYSSGAMNEGKVITSDLRNTCTTTHSGTSAAAPLAAGIIALVLEANPELTWRDVQHITVHSARMEPLKNEKGWYRNAAGYCVNLAFGFGLMDALAMVNMADPASWMSVGEQHICNVELKDTSSLPSSLKSGDFIEVEFTTDGCHGQANEINYLEHIEVMLDLSYERRGVIYAEIESPSGTITSLMQERHYDSSTKGFKDWPLMSVHTWGEKPKGTWKFRVADKSNKKYSGQLENVKLVLYGTKEKPAYLDKIPKNCKGVNTHADPTRSPTPPEKQPVKDVVQETLSYLKNSPSQFKTNLIRASSCHSI</sequence>
<evidence type="ECO:0000259" key="16">
    <source>
        <dbReference type="PROSITE" id="PS51829"/>
    </source>
</evidence>
<feature type="active site" description="Charge relay system" evidence="12 13">
    <location>
        <position position="398"/>
    </location>
</feature>
<keyword evidence="7 13" id="KW-0720">Serine protease</keyword>
<dbReference type="InterPro" id="IPR015500">
    <property type="entry name" value="Peptidase_S8_subtilisin-rel"/>
</dbReference>
<comment type="caution">
    <text evidence="17">The sequence shown here is derived from an EMBL/GenBank/DDBJ whole genome shotgun (WGS) entry which is preliminary data.</text>
</comment>
<dbReference type="GO" id="GO:0005737">
    <property type="term" value="C:cytoplasm"/>
    <property type="evidence" value="ECO:0007669"/>
    <property type="project" value="UniProtKB-ARBA"/>
</dbReference>
<dbReference type="Pfam" id="PF01483">
    <property type="entry name" value="P_proprotein"/>
    <property type="match status" value="1"/>
</dbReference>
<dbReference type="PROSITE" id="PS00136">
    <property type="entry name" value="SUBTILASE_ASP"/>
    <property type="match status" value="1"/>
</dbReference>
<evidence type="ECO:0000256" key="8">
    <source>
        <dbReference type="ARBA" id="ARBA00022837"/>
    </source>
</evidence>
<feature type="region of interest" description="Disordered" evidence="14">
    <location>
        <begin position="627"/>
        <end position="646"/>
    </location>
</feature>
<feature type="region of interest" description="Disordered" evidence="14">
    <location>
        <begin position="194"/>
        <end position="217"/>
    </location>
</feature>
<dbReference type="GO" id="GO:0016486">
    <property type="term" value="P:peptide hormone processing"/>
    <property type="evidence" value="ECO:0007669"/>
    <property type="project" value="TreeGrafter"/>
</dbReference>
<evidence type="ECO:0000256" key="10">
    <source>
        <dbReference type="ARBA" id="ARBA00023157"/>
    </source>
</evidence>